<dbReference type="InterPro" id="IPR051911">
    <property type="entry name" value="SDR_oxidoreductase"/>
</dbReference>
<proteinExistence type="inferred from homology"/>
<dbReference type="PRINTS" id="PR00080">
    <property type="entry name" value="SDRFAMILY"/>
</dbReference>
<organism evidence="4 5">
    <name type="scientific">Paenibacillus farraposensis</name>
    <dbReference type="NCBI Taxonomy" id="2807095"/>
    <lineage>
        <taxon>Bacteria</taxon>
        <taxon>Bacillati</taxon>
        <taxon>Bacillota</taxon>
        <taxon>Bacilli</taxon>
        <taxon>Bacillales</taxon>
        <taxon>Paenibacillaceae</taxon>
        <taxon>Paenibacillus</taxon>
    </lineage>
</organism>
<dbReference type="RefSeq" id="WP_229526211.1">
    <property type="nucleotide sequence ID" value="NZ_JAFFQR010000112.1"/>
</dbReference>
<name>A0ABW4D698_9BACL</name>
<keyword evidence="5" id="KW-1185">Reference proteome</keyword>
<evidence type="ECO:0000256" key="3">
    <source>
        <dbReference type="RuleBase" id="RU000363"/>
    </source>
</evidence>
<evidence type="ECO:0000256" key="1">
    <source>
        <dbReference type="ARBA" id="ARBA00006484"/>
    </source>
</evidence>
<dbReference type="PRINTS" id="PR00081">
    <property type="entry name" value="GDHRDH"/>
</dbReference>
<dbReference type="InterPro" id="IPR036291">
    <property type="entry name" value="NAD(P)-bd_dom_sf"/>
</dbReference>
<dbReference type="Gene3D" id="3.40.50.720">
    <property type="entry name" value="NAD(P)-binding Rossmann-like Domain"/>
    <property type="match status" value="1"/>
</dbReference>
<protein>
    <submittedName>
        <fullName evidence="4">SDR family NAD(P)-dependent oxidoreductase</fullName>
    </submittedName>
</protein>
<dbReference type="SUPFAM" id="SSF51735">
    <property type="entry name" value="NAD(P)-binding Rossmann-fold domains"/>
    <property type="match status" value="1"/>
</dbReference>
<dbReference type="PROSITE" id="PS00061">
    <property type="entry name" value="ADH_SHORT"/>
    <property type="match status" value="1"/>
</dbReference>
<comment type="caution">
    <text evidence="4">The sequence shown here is derived from an EMBL/GenBank/DDBJ whole genome shotgun (WGS) entry which is preliminary data.</text>
</comment>
<dbReference type="PANTHER" id="PTHR43976:SF16">
    <property type="entry name" value="SHORT-CHAIN DEHYDROGENASE_REDUCTASE FAMILY PROTEIN"/>
    <property type="match status" value="1"/>
</dbReference>
<dbReference type="InterPro" id="IPR002347">
    <property type="entry name" value="SDR_fam"/>
</dbReference>
<sequence>MSKVWFITGSSKGFGRHFVEQLIEKGDKVVATARNPQALADLKSKAPEQVHLVALDVTDKAQVEQAMKEAVEAFGTIDIVVNNAGYALSAMLEEASDEQIRHQFEVNVFGLLHVVRATLPIFRRQRSGHYINMSSFLGTMGVPMVGYYSATKFAVEGISETMSRELQPFGIKTTAVEPSQFATDFTGSLMVLADRMPEYDIVYESMEKSEMVWTPGDPAKGVKAIIAMSESSEPPVHFPIGADATYGTRQNFQGRIDEAVAWEALALDTAIDGA</sequence>
<evidence type="ECO:0000313" key="4">
    <source>
        <dbReference type="EMBL" id="MFD1460224.1"/>
    </source>
</evidence>
<gene>
    <name evidence="4" type="ORF">ACFQ5D_01905</name>
</gene>
<comment type="similarity">
    <text evidence="1 3">Belongs to the short-chain dehydrogenases/reductases (SDR) family.</text>
</comment>
<evidence type="ECO:0000313" key="5">
    <source>
        <dbReference type="Proteomes" id="UP001597340"/>
    </source>
</evidence>
<dbReference type="InterPro" id="IPR020904">
    <property type="entry name" value="Sc_DH/Rdtase_CS"/>
</dbReference>
<keyword evidence="2" id="KW-0560">Oxidoreductase</keyword>
<dbReference type="Pfam" id="PF00106">
    <property type="entry name" value="adh_short"/>
    <property type="match status" value="1"/>
</dbReference>
<accession>A0ABW4D698</accession>
<dbReference type="PANTHER" id="PTHR43976">
    <property type="entry name" value="SHORT CHAIN DEHYDROGENASE"/>
    <property type="match status" value="1"/>
</dbReference>
<dbReference type="Proteomes" id="UP001597340">
    <property type="component" value="Unassembled WGS sequence"/>
</dbReference>
<reference evidence="5" key="1">
    <citation type="journal article" date="2019" name="Int. J. Syst. Evol. Microbiol.">
        <title>The Global Catalogue of Microorganisms (GCM) 10K type strain sequencing project: providing services to taxonomists for standard genome sequencing and annotation.</title>
        <authorList>
            <consortium name="The Broad Institute Genomics Platform"/>
            <consortium name="The Broad Institute Genome Sequencing Center for Infectious Disease"/>
            <person name="Wu L."/>
            <person name="Ma J."/>
        </authorList>
    </citation>
    <scope>NUCLEOTIDE SEQUENCE [LARGE SCALE GENOMIC DNA]</scope>
    <source>
        <strain evidence="5">CCM 9147</strain>
    </source>
</reference>
<dbReference type="EMBL" id="JBHTNZ010000002">
    <property type="protein sequence ID" value="MFD1460224.1"/>
    <property type="molecule type" value="Genomic_DNA"/>
</dbReference>
<evidence type="ECO:0000256" key="2">
    <source>
        <dbReference type="ARBA" id="ARBA00023002"/>
    </source>
</evidence>
<dbReference type="CDD" id="cd05374">
    <property type="entry name" value="17beta-HSD-like_SDR_c"/>
    <property type="match status" value="1"/>
</dbReference>
<dbReference type="NCBIfam" id="NF006114">
    <property type="entry name" value="PRK08263.1"/>
    <property type="match status" value="1"/>
</dbReference>